<organism evidence="2 3">
    <name type="scientific">Pseudonocardia eucalypti</name>
    <dbReference type="NCBI Taxonomy" id="648755"/>
    <lineage>
        <taxon>Bacteria</taxon>
        <taxon>Bacillati</taxon>
        <taxon>Actinomycetota</taxon>
        <taxon>Actinomycetes</taxon>
        <taxon>Pseudonocardiales</taxon>
        <taxon>Pseudonocardiaceae</taxon>
        <taxon>Pseudonocardia</taxon>
    </lineage>
</organism>
<dbReference type="InterPro" id="IPR016181">
    <property type="entry name" value="Acyl_CoA_acyltransferase"/>
</dbReference>
<dbReference type="Pfam" id="PF13444">
    <property type="entry name" value="Acetyltransf_5"/>
    <property type="match status" value="1"/>
</dbReference>
<sequence length="242" mass="26761">MEPTSGTAEKKRHPTAEQLPLELRCAPAGWLDEPRCTPGGWLDEMREFRARVAWNGGQRPAFRRADGGFHDPDPHDAPAYHLILREPLGARIVGCVRYARLEALPASRIREINPRAAAEMVTAARCADSDVLEGGRLIVDPAWRQHGLASHLLLAGTALARVLDRRLIWGTAGVREGQERVFLRLGYRTADAPLAPAPHLDDDLRIIVCTPTEVPAEIEPLIGRLEPALREWLVRVGGEGQR</sequence>
<keyword evidence="3" id="KW-1185">Reference proteome</keyword>
<dbReference type="EMBL" id="BAABJP010000007">
    <property type="protein sequence ID" value="GAA5150869.1"/>
    <property type="molecule type" value="Genomic_DNA"/>
</dbReference>
<evidence type="ECO:0000313" key="2">
    <source>
        <dbReference type="EMBL" id="GAA5150869.1"/>
    </source>
</evidence>
<evidence type="ECO:0000259" key="1">
    <source>
        <dbReference type="PROSITE" id="PS51186"/>
    </source>
</evidence>
<comment type="caution">
    <text evidence="2">The sequence shown here is derived from an EMBL/GenBank/DDBJ whole genome shotgun (WGS) entry which is preliminary data.</text>
</comment>
<dbReference type="InterPro" id="IPR000182">
    <property type="entry name" value="GNAT_dom"/>
</dbReference>
<dbReference type="PROSITE" id="PS51186">
    <property type="entry name" value="GNAT"/>
    <property type="match status" value="1"/>
</dbReference>
<accession>A0ABP9PUD3</accession>
<reference evidence="3" key="1">
    <citation type="journal article" date="2019" name="Int. J. Syst. Evol. Microbiol.">
        <title>The Global Catalogue of Microorganisms (GCM) 10K type strain sequencing project: providing services to taxonomists for standard genome sequencing and annotation.</title>
        <authorList>
            <consortium name="The Broad Institute Genomics Platform"/>
            <consortium name="The Broad Institute Genome Sequencing Center for Infectious Disease"/>
            <person name="Wu L."/>
            <person name="Ma J."/>
        </authorList>
    </citation>
    <scope>NUCLEOTIDE SEQUENCE [LARGE SCALE GENOMIC DNA]</scope>
    <source>
        <strain evidence="3">JCM 18303</strain>
    </source>
</reference>
<gene>
    <name evidence="2" type="ORF">GCM10023321_16940</name>
</gene>
<dbReference type="Proteomes" id="UP001428817">
    <property type="component" value="Unassembled WGS sequence"/>
</dbReference>
<evidence type="ECO:0000313" key="3">
    <source>
        <dbReference type="Proteomes" id="UP001428817"/>
    </source>
</evidence>
<feature type="domain" description="N-acetyltransferase" evidence="1">
    <location>
        <begin position="67"/>
        <end position="207"/>
    </location>
</feature>
<dbReference type="SUPFAM" id="SSF55729">
    <property type="entry name" value="Acyl-CoA N-acyltransferases (Nat)"/>
    <property type="match status" value="1"/>
</dbReference>
<name>A0ABP9PUD3_9PSEU</name>
<proteinExistence type="predicted"/>
<dbReference type="RefSeq" id="WP_185064353.1">
    <property type="nucleotide sequence ID" value="NZ_BAABJP010000007.1"/>
</dbReference>
<protein>
    <recommendedName>
        <fullName evidence="1">N-acetyltransferase domain-containing protein</fullName>
    </recommendedName>
</protein>
<dbReference type="Gene3D" id="3.40.630.30">
    <property type="match status" value="1"/>
</dbReference>